<feature type="repeat" description="WD" evidence="3">
    <location>
        <begin position="629"/>
        <end position="670"/>
    </location>
</feature>
<keyword evidence="7" id="KW-1185">Reference proteome</keyword>
<evidence type="ECO:0000313" key="7">
    <source>
        <dbReference type="Proteomes" id="UP000664844"/>
    </source>
</evidence>
<dbReference type="Pfam" id="PF00400">
    <property type="entry name" value="WD40"/>
    <property type="match status" value="7"/>
</dbReference>
<feature type="repeat" description="WD" evidence="3">
    <location>
        <begin position="439"/>
        <end position="474"/>
    </location>
</feature>
<dbReference type="InterPro" id="IPR036322">
    <property type="entry name" value="WD40_repeat_dom_sf"/>
</dbReference>
<dbReference type="PRINTS" id="PR00320">
    <property type="entry name" value="GPROTEINBRPT"/>
</dbReference>
<dbReference type="PROSITE" id="PS50294">
    <property type="entry name" value="WD_REPEATS_REGION"/>
    <property type="match status" value="4"/>
</dbReference>
<name>A0ABS3FKH9_9CYAN</name>
<feature type="region of interest" description="Disordered" evidence="4">
    <location>
        <begin position="65"/>
        <end position="89"/>
    </location>
</feature>
<feature type="repeat" description="WD" evidence="3">
    <location>
        <begin position="594"/>
        <end position="628"/>
    </location>
</feature>
<reference evidence="6 7" key="1">
    <citation type="submission" date="2021-03" db="EMBL/GenBank/DDBJ databases">
        <title>Metabolic Capacity of the Antarctic Cyanobacterium Phormidium pseudopriestleyi that Sustains Oxygenic Photosynthesis in the Presence of Hydrogen Sulfide.</title>
        <authorList>
            <person name="Lumian J.E."/>
            <person name="Jungblut A.D."/>
            <person name="Dillon M.L."/>
            <person name="Hawes I."/>
            <person name="Doran P.T."/>
            <person name="Mackey T.J."/>
            <person name="Dick G.J."/>
            <person name="Grettenberger C.L."/>
            <person name="Sumner D.Y."/>
        </authorList>
    </citation>
    <scope>NUCLEOTIDE SEQUENCE [LARGE SCALE GENOMIC DNA]</scope>
    <source>
        <strain evidence="6 7">FRX01</strain>
    </source>
</reference>
<evidence type="ECO:0000256" key="4">
    <source>
        <dbReference type="SAM" id="MobiDB-lite"/>
    </source>
</evidence>
<feature type="repeat" description="WD" evidence="3">
    <location>
        <begin position="397"/>
        <end position="438"/>
    </location>
</feature>
<dbReference type="PANTHER" id="PTHR22847:SF637">
    <property type="entry name" value="WD REPEAT DOMAIN 5B"/>
    <property type="match status" value="1"/>
</dbReference>
<dbReference type="InterPro" id="IPR001680">
    <property type="entry name" value="WD40_rpt"/>
</dbReference>
<sequence length="711" mass="79361">MTKLAIFTIGDGDFNTGFPMVLAIREEGGNPLSEAMGHLPPSPLISGCYQSWRCNLNSIKFGERRIKTSPGTPKNTVSPTEEPLKKCKESKDDLKQSFKDWLKSESRALQKVRETFFKHLPDDFEEIRVFIQTSDPWLKKLPWNEWDIFEGYAKAEIALVPPEYRRINLAPDAIAREKVRILGILGIGKDINTEEEKKELNKLVDTEIKFINPHQPEELYDNLQDEMGWDILFFAGHSSSSPTGETGRFFITDDYGLTISGLKKSLQKALNRGLQLAIFNSCDGLGLATELAGLNIPQVIVMREPVPGDYAVAFIKKFLQGFSQGKSLYVAMRDAKDSLECWECQYPGVSWLPILCQNPAQTPLIWPQLPIKIPVTIPVLSPSVVTKQASWQEVTTLTGHSSGVKSVAISPDGRMIASGSFDQTIKLWDLQKGEFKKPLKGHTGTVTSVQFRQDGVLASGSFFPDGTIKLWEVDWEQNRVELKTTLRGNDWVALAIWSIAFNRDGKYIASGHNVDSTIKVWDIEREKIIATLRGHVWAVSAVIFHPQDGSIVSSSFDGTIKIWNPEQEQLSHTLVGPSGWLSPAQAWLSRDVEVYSLAISSDGEILASGGTEDVIKIWRWRDRQLQQTLKGHSDTVQAVAIAPDGKTLASGSRDHTIRIWDLTTGKTLQTLGHSDTVNSLAFSPDGQTLISGSQDKTIKIWRQFQDEFLPL</sequence>
<dbReference type="InterPro" id="IPR019775">
    <property type="entry name" value="WD40_repeat_CS"/>
</dbReference>
<dbReference type="CDD" id="cd00200">
    <property type="entry name" value="WD40"/>
    <property type="match status" value="1"/>
</dbReference>
<feature type="domain" description="CHAT" evidence="5">
    <location>
        <begin position="193"/>
        <end position="339"/>
    </location>
</feature>
<evidence type="ECO:0000259" key="5">
    <source>
        <dbReference type="Pfam" id="PF12770"/>
    </source>
</evidence>
<evidence type="ECO:0000256" key="2">
    <source>
        <dbReference type="ARBA" id="ARBA00022737"/>
    </source>
</evidence>
<dbReference type="PROSITE" id="PS50082">
    <property type="entry name" value="WD_REPEATS_2"/>
    <property type="match status" value="6"/>
</dbReference>
<keyword evidence="1 3" id="KW-0853">WD repeat</keyword>
<feature type="compositionally biased region" description="Polar residues" evidence="4">
    <location>
        <begin position="69"/>
        <end position="79"/>
    </location>
</feature>
<dbReference type="Gene3D" id="2.130.10.10">
    <property type="entry name" value="YVTN repeat-like/Quinoprotein amine dehydrogenase"/>
    <property type="match status" value="3"/>
</dbReference>
<evidence type="ECO:0000256" key="3">
    <source>
        <dbReference type="PROSITE-ProRule" id="PRU00221"/>
    </source>
</evidence>
<dbReference type="EMBL" id="JAFLQW010000011">
    <property type="protein sequence ID" value="MBO0347587.1"/>
    <property type="molecule type" value="Genomic_DNA"/>
</dbReference>
<dbReference type="SMART" id="SM00320">
    <property type="entry name" value="WD40"/>
    <property type="match status" value="7"/>
</dbReference>
<feature type="repeat" description="WD" evidence="3">
    <location>
        <begin position="532"/>
        <end position="573"/>
    </location>
</feature>
<evidence type="ECO:0000313" key="6">
    <source>
        <dbReference type="EMBL" id="MBO0347587.1"/>
    </source>
</evidence>
<proteinExistence type="predicted"/>
<dbReference type="RefSeq" id="WP_207086168.1">
    <property type="nucleotide sequence ID" value="NZ_JAFLQW010000011.1"/>
</dbReference>
<protein>
    <submittedName>
        <fullName evidence="6">CHAT domain-containing protein</fullName>
    </submittedName>
</protein>
<dbReference type="PANTHER" id="PTHR22847">
    <property type="entry name" value="WD40 REPEAT PROTEIN"/>
    <property type="match status" value="1"/>
</dbReference>
<dbReference type="PROSITE" id="PS00678">
    <property type="entry name" value="WD_REPEATS_1"/>
    <property type="match status" value="2"/>
</dbReference>
<dbReference type="InterPro" id="IPR024983">
    <property type="entry name" value="CHAT_dom"/>
</dbReference>
<feature type="repeat" description="WD" evidence="3">
    <location>
        <begin position="670"/>
        <end position="701"/>
    </location>
</feature>
<accession>A0ABS3FKH9</accession>
<gene>
    <name evidence="6" type="ORF">J0895_00370</name>
</gene>
<organism evidence="6 7">
    <name type="scientific">Phormidium pseudopriestleyi FRX01</name>
    <dbReference type="NCBI Taxonomy" id="1759528"/>
    <lineage>
        <taxon>Bacteria</taxon>
        <taxon>Bacillati</taxon>
        <taxon>Cyanobacteriota</taxon>
        <taxon>Cyanophyceae</taxon>
        <taxon>Oscillatoriophycideae</taxon>
        <taxon>Oscillatoriales</taxon>
        <taxon>Oscillatoriaceae</taxon>
        <taxon>Phormidium</taxon>
    </lineage>
</organism>
<dbReference type="InterPro" id="IPR020472">
    <property type="entry name" value="WD40_PAC1"/>
</dbReference>
<keyword evidence="2" id="KW-0677">Repeat</keyword>
<dbReference type="Proteomes" id="UP000664844">
    <property type="component" value="Unassembled WGS sequence"/>
</dbReference>
<comment type="caution">
    <text evidence="6">The sequence shown here is derived from an EMBL/GenBank/DDBJ whole genome shotgun (WGS) entry which is preliminary data.</text>
</comment>
<dbReference type="SUPFAM" id="SSF50978">
    <property type="entry name" value="WD40 repeat-like"/>
    <property type="match status" value="1"/>
</dbReference>
<evidence type="ECO:0000256" key="1">
    <source>
        <dbReference type="ARBA" id="ARBA00022574"/>
    </source>
</evidence>
<dbReference type="InterPro" id="IPR015943">
    <property type="entry name" value="WD40/YVTN_repeat-like_dom_sf"/>
</dbReference>
<dbReference type="Pfam" id="PF12770">
    <property type="entry name" value="CHAT"/>
    <property type="match status" value="1"/>
</dbReference>